<dbReference type="AlphaFoldDB" id="A0A0P0Z8L9"/>
<evidence type="ECO:0000256" key="4">
    <source>
        <dbReference type="ARBA" id="ARBA00022833"/>
    </source>
</evidence>
<dbReference type="GO" id="GO:0046872">
    <property type="term" value="F:metal ion binding"/>
    <property type="evidence" value="ECO:0007669"/>
    <property type="project" value="UniProtKB-KW"/>
</dbReference>
<evidence type="ECO:0000259" key="5">
    <source>
        <dbReference type="SMART" id="SM00849"/>
    </source>
</evidence>
<reference evidence="6" key="1">
    <citation type="journal article" date="2015" name="Proc. Natl. Acad. Sci. U.S.A.">
        <title>Bacterial clade with the ribosomal RNA operon on a small plasmid rather than the chromosome.</title>
        <authorList>
            <person name="Anda M."/>
            <person name="Ohtsubo Y."/>
            <person name="Okubo T."/>
            <person name="Sugawara M."/>
            <person name="Nagata Y."/>
            <person name="Tsuda M."/>
            <person name="Minamisawa K."/>
            <person name="Mitsui H."/>
        </authorList>
    </citation>
    <scope>NUCLEOTIDE SEQUENCE</scope>
    <source>
        <strain evidence="6">DSM 15513</strain>
    </source>
</reference>
<protein>
    <submittedName>
        <fullName evidence="6">Metallo-beta-lactamase family protein</fullName>
    </submittedName>
</protein>
<evidence type="ECO:0000256" key="1">
    <source>
        <dbReference type="ARBA" id="ARBA00007749"/>
    </source>
</evidence>
<name>A0A0P0Z8L9_9HYPH</name>
<dbReference type="EMBL" id="LC066395">
    <property type="protein sequence ID" value="BAT30884.1"/>
    <property type="molecule type" value="Genomic_DNA"/>
</dbReference>
<dbReference type="Gene3D" id="3.60.15.10">
    <property type="entry name" value="Ribonuclease Z/Hydroxyacylglutathione hydrolase-like"/>
    <property type="match status" value="1"/>
</dbReference>
<dbReference type="SUPFAM" id="SSF56281">
    <property type="entry name" value="Metallo-hydrolase/oxidoreductase"/>
    <property type="match status" value="1"/>
</dbReference>
<dbReference type="PANTHER" id="PTHR42978">
    <property type="entry name" value="QUORUM-QUENCHING LACTONASE YTNP-RELATED-RELATED"/>
    <property type="match status" value="1"/>
</dbReference>
<dbReference type="GO" id="GO:0016787">
    <property type="term" value="F:hydrolase activity"/>
    <property type="evidence" value="ECO:0007669"/>
    <property type="project" value="UniProtKB-KW"/>
</dbReference>
<keyword evidence="2" id="KW-0479">Metal-binding</keyword>
<feature type="domain" description="Metallo-beta-lactamase" evidence="5">
    <location>
        <begin position="79"/>
        <end position="282"/>
    </location>
</feature>
<evidence type="ECO:0000256" key="3">
    <source>
        <dbReference type="ARBA" id="ARBA00022801"/>
    </source>
</evidence>
<dbReference type="InterPro" id="IPR001279">
    <property type="entry name" value="Metallo-B-lactamas"/>
</dbReference>
<keyword evidence="4" id="KW-0862">Zinc</keyword>
<sequence>MEGNAMNRREFVTRTAAFGLIGPMVFQKRAFAAESGKVETISDGFLELPTNFLLPNGLPDNIPGMSLEEVAAEGTFKVSCNVTAVRRPNGVVVFDCGAGPNFMPSAGDLDQNFAAAGIDPEEVTDVIFTHAHPDHLWGVVDDFDELLFPEANYHIAQTEWDFWNSDGALGTVGEERQSFVVGAQNRFDAIGDRIAFFEPGDEVLTGIEAVDAKGHTPGHTAFVVHGDEPTMVVGDAISNNPISFLRPDLAWGADMDPDAGAETRKRLLDRLASERMRFVGFHLPDGGMGHVERKGGAYRFVAGS</sequence>
<proteinExistence type="inferred from homology"/>
<dbReference type="CDD" id="cd07720">
    <property type="entry name" value="OPHC2-like_MBL-fold"/>
    <property type="match status" value="1"/>
</dbReference>
<dbReference type="InterPro" id="IPR051013">
    <property type="entry name" value="MBL_superfamily_lactonases"/>
</dbReference>
<accession>A0A0P0Z8L9</accession>
<comment type="similarity">
    <text evidence="1">Belongs to the metallo-beta-lactamase superfamily.</text>
</comment>
<evidence type="ECO:0000256" key="2">
    <source>
        <dbReference type="ARBA" id="ARBA00022723"/>
    </source>
</evidence>
<dbReference type="PANTHER" id="PTHR42978:SF6">
    <property type="entry name" value="QUORUM-QUENCHING LACTONASE YTNP-RELATED"/>
    <property type="match status" value="1"/>
</dbReference>
<organism evidence="6">
    <name type="scientific">Fulvimarina pelagi</name>
    <dbReference type="NCBI Taxonomy" id="217511"/>
    <lineage>
        <taxon>Bacteria</taxon>
        <taxon>Pseudomonadati</taxon>
        <taxon>Pseudomonadota</taxon>
        <taxon>Alphaproteobacteria</taxon>
        <taxon>Hyphomicrobiales</taxon>
        <taxon>Aurantimonadaceae</taxon>
        <taxon>Fulvimarina</taxon>
    </lineage>
</organism>
<evidence type="ECO:0000313" key="6">
    <source>
        <dbReference type="EMBL" id="BAT30884.1"/>
    </source>
</evidence>
<dbReference type="InterPro" id="IPR036866">
    <property type="entry name" value="RibonucZ/Hydroxyglut_hydro"/>
</dbReference>
<dbReference type="SMART" id="SM00849">
    <property type="entry name" value="Lactamase_B"/>
    <property type="match status" value="1"/>
</dbReference>
<dbReference type="Pfam" id="PF00753">
    <property type="entry name" value="Lactamase_B"/>
    <property type="match status" value="1"/>
</dbReference>
<keyword evidence="3" id="KW-0378">Hydrolase</keyword>